<dbReference type="Proteomes" id="UP000199504">
    <property type="component" value="Unassembled WGS sequence"/>
</dbReference>
<dbReference type="OrthoDB" id="3401395at2"/>
<evidence type="ECO:0000256" key="1">
    <source>
        <dbReference type="SAM" id="MobiDB-lite"/>
    </source>
</evidence>
<evidence type="ECO:0000313" key="3">
    <source>
        <dbReference type="Proteomes" id="UP000199504"/>
    </source>
</evidence>
<keyword evidence="3" id="KW-1185">Reference proteome</keyword>
<dbReference type="STRING" id="262898.GA0070564_10318"/>
<evidence type="ECO:0000313" key="2">
    <source>
        <dbReference type="EMBL" id="SCF06600.1"/>
    </source>
</evidence>
<organism evidence="2 3">
    <name type="scientific">Micromonospora mirobrigensis</name>
    <dbReference type="NCBI Taxonomy" id="262898"/>
    <lineage>
        <taxon>Bacteria</taxon>
        <taxon>Bacillati</taxon>
        <taxon>Actinomycetota</taxon>
        <taxon>Actinomycetes</taxon>
        <taxon>Micromonosporales</taxon>
        <taxon>Micromonosporaceae</taxon>
        <taxon>Micromonospora</taxon>
    </lineage>
</organism>
<feature type="region of interest" description="Disordered" evidence="1">
    <location>
        <begin position="78"/>
        <end position="112"/>
    </location>
</feature>
<gene>
    <name evidence="2" type="ORF">GA0070564_10318</name>
</gene>
<feature type="compositionally biased region" description="Basic and acidic residues" evidence="1">
    <location>
        <begin position="89"/>
        <end position="98"/>
    </location>
</feature>
<name>A0A1C4XDJ3_9ACTN</name>
<dbReference type="AlphaFoldDB" id="A0A1C4XDJ3"/>
<sequence>MGTSFDELIRDLRKFEGRKEVTKQLRAEIRKPIPSVRAAIKRRALATLPKSGGLNVWVSRTKVTAKVLLTGRAAGVRLKGGRNSSGNRSDVRRIDAGKVRAPSWGRRGRDAWHSQQVPSGFFTEPATEVDQWRKACEKAVDKAVEVIRRG</sequence>
<dbReference type="EMBL" id="FMCX01000003">
    <property type="protein sequence ID" value="SCF06600.1"/>
    <property type="molecule type" value="Genomic_DNA"/>
</dbReference>
<reference evidence="3" key="1">
    <citation type="submission" date="2016-06" db="EMBL/GenBank/DDBJ databases">
        <authorList>
            <person name="Varghese N."/>
            <person name="Submissions Spin"/>
        </authorList>
    </citation>
    <scope>NUCLEOTIDE SEQUENCE [LARGE SCALE GENOMIC DNA]</scope>
    <source>
        <strain evidence="3">DSM 44830</strain>
    </source>
</reference>
<proteinExistence type="predicted"/>
<accession>A0A1C4XDJ3</accession>
<protein>
    <submittedName>
        <fullName evidence="2">Uncharacterized protein</fullName>
    </submittedName>
</protein>
<dbReference type="RefSeq" id="WP_141714756.1">
    <property type="nucleotide sequence ID" value="NZ_FMCX01000003.1"/>
</dbReference>